<evidence type="ECO:0000313" key="3">
    <source>
        <dbReference type="Proteomes" id="UP001232148"/>
    </source>
</evidence>
<protein>
    <submittedName>
        <fullName evidence="2">Uncharacterized protein</fullName>
    </submittedName>
</protein>
<feature type="region of interest" description="Disordered" evidence="1">
    <location>
        <begin position="1"/>
        <end position="28"/>
    </location>
</feature>
<proteinExistence type="predicted"/>
<comment type="caution">
    <text evidence="2">The sequence shown here is derived from an EMBL/GenBank/DDBJ whole genome shotgun (WGS) entry which is preliminary data.</text>
</comment>
<feature type="region of interest" description="Disordered" evidence="1">
    <location>
        <begin position="49"/>
        <end position="76"/>
    </location>
</feature>
<name>A0AAD9HWP9_9PEZI</name>
<feature type="compositionally biased region" description="Low complexity" evidence="1">
    <location>
        <begin position="63"/>
        <end position="76"/>
    </location>
</feature>
<dbReference type="AlphaFoldDB" id="A0AAD9HWP9"/>
<gene>
    <name evidence="2" type="ORF">LX32DRAFT_2582</name>
</gene>
<organism evidence="2 3">
    <name type="scientific">Colletotrichum zoysiae</name>
    <dbReference type="NCBI Taxonomy" id="1216348"/>
    <lineage>
        <taxon>Eukaryota</taxon>
        <taxon>Fungi</taxon>
        <taxon>Dikarya</taxon>
        <taxon>Ascomycota</taxon>
        <taxon>Pezizomycotina</taxon>
        <taxon>Sordariomycetes</taxon>
        <taxon>Hypocreomycetidae</taxon>
        <taxon>Glomerellales</taxon>
        <taxon>Glomerellaceae</taxon>
        <taxon>Colletotrichum</taxon>
        <taxon>Colletotrichum graminicola species complex</taxon>
    </lineage>
</organism>
<reference evidence="2" key="1">
    <citation type="submission" date="2021-06" db="EMBL/GenBank/DDBJ databases">
        <title>Comparative genomics, transcriptomics and evolutionary studies reveal genomic signatures of adaptation to plant cell wall in hemibiotrophic fungi.</title>
        <authorList>
            <consortium name="DOE Joint Genome Institute"/>
            <person name="Baroncelli R."/>
            <person name="Diaz J.F."/>
            <person name="Benocci T."/>
            <person name="Peng M."/>
            <person name="Battaglia E."/>
            <person name="Haridas S."/>
            <person name="Andreopoulos W."/>
            <person name="Labutti K."/>
            <person name="Pangilinan J."/>
            <person name="Floch G.L."/>
            <person name="Makela M.R."/>
            <person name="Henrissat B."/>
            <person name="Grigoriev I.V."/>
            <person name="Crouch J.A."/>
            <person name="De Vries R.P."/>
            <person name="Sukno S.A."/>
            <person name="Thon M.R."/>
        </authorList>
    </citation>
    <scope>NUCLEOTIDE SEQUENCE</scope>
    <source>
        <strain evidence="2">MAFF235873</strain>
    </source>
</reference>
<accession>A0AAD9HWP9</accession>
<evidence type="ECO:0000256" key="1">
    <source>
        <dbReference type="SAM" id="MobiDB-lite"/>
    </source>
</evidence>
<sequence>MNQRTSERVPTRSVKVYSRAKEKPMTVTTSASNCQESALCEFGGGCRQAGPLDDQGPTRDTYARQPAQPSPARSSPGYELHICHPCQRYTQSEASWLEGWPSWLWRQVKVSLTSVSWWGNPREFESRPFQYTFAARHRNL</sequence>
<evidence type="ECO:0000313" key="2">
    <source>
        <dbReference type="EMBL" id="KAK2035589.1"/>
    </source>
</evidence>
<keyword evidence="3" id="KW-1185">Reference proteome</keyword>
<feature type="compositionally biased region" description="Basic and acidic residues" evidence="1">
    <location>
        <begin position="1"/>
        <end position="10"/>
    </location>
</feature>
<dbReference type="Proteomes" id="UP001232148">
    <property type="component" value="Unassembled WGS sequence"/>
</dbReference>
<dbReference type="EMBL" id="MU842808">
    <property type="protein sequence ID" value="KAK2035589.1"/>
    <property type="molecule type" value="Genomic_DNA"/>
</dbReference>